<dbReference type="PANTHER" id="PTHR11579">
    <property type="entry name" value="PROTEIN-L-ISOASPARTATE O-METHYLTRANSFERASE"/>
    <property type="match status" value="1"/>
</dbReference>
<dbReference type="NCBIfam" id="TIGR00080">
    <property type="entry name" value="pimt"/>
    <property type="match status" value="1"/>
</dbReference>
<dbReference type="EMBL" id="SJPP01000001">
    <property type="protein sequence ID" value="TWU14926.1"/>
    <property type="molecule type" value="Genomic_DNA"/>
</dbReference>
<dbReference type="PANTHER" id="PTHR11579:SF0">
    <property type="entry name" value="PROTEIN-L-ISOASPARTATE(D-ASPARTATE) O-METHYLTRANSFERASE"/>
    <property type="match status" value="1"/>
</dbReference>
<dbReference type="GO" id="GO:0030091">
    <property type="term" value="P:protein repair"/>
    <property type="evidence" value="ECO:0007669"/>
    <property type="project" value="UniProtKB-UniRule"/>
</dbReference>
<keyword evidence="4 7" id="KW-0489">Methyltransferase</keyword>
<comment type="function">
    <text evidence="7">Catalyzes the methyl esterification of L-isoaspartyl residues in peptides and proteins that result from spontaneous decomposition of normal L-aspartyl and L-asparaginyl residues. It plays a role in the repair and/or degradation of damaged proteins.</text>
</comment>
<protein>
    <recommendedName>
        <fullName evidence="7">Protein-L-isoaspartate O-methyltransferase</fullName>
        <ecNumber evidence="7">2.1.1.77</ecNumber>
    </recommendedName>
    <alternativeName>
        <fullName evidence="7">L-isoaspartyl protein carboxyl methyltransferase</fullName>
    </alternativeName>
    <alternativeName>
        <fullName evidence="7">Protein L-isoaspartyl methyltransferase</fullName>
    </alternativeName>
    <alternativeName>
        <fullName evidence="7">Protein-beta-aspartate methyltransferase</fullName>
        <shortName evidence="7">PIMT</shortName>
    </alternativeName>
</protein>
<dbReference type="EC" id="2.1.1.77" evidence="7"/>
<keyword evidence="9" id="KW-1185">Reference proteome</keyword>
<evidence type="ECO:0000313" key="8">
    <source>
        <dbReference type="EMBL" id="TWU14926.1"/>
    </source>
</evidence>
<evidence type="ECO:0000256" key="3">
    <source>
        <dbReference type="ARBA" id="ARBA00022490"/>
    </source>
</evidence>
<dbReference type="Pfam" id="PF01135">
    <property type="entry name" value="PCMT"/>
    <property type="match status" value="1"/>
</dbReference>
<evidence type="ECO:0000256" key="7">
    <source>
        <dbReference type="HAMAP-Rule" id="MF_00090"/>
    </source>
</evidence>
<comment type="similarity">
    <text evidence="2 7">Belongs to the methyltransferase superfamily. L-isoaspartyl/D-aspartyl protein methyltransferase family.</text>
</comment>
<dbReference type="RefSeq" id="WP_146372178.1">
    <property type="nucleotide sequence ID" value="NZ_SJPP01000001.1"/>
</dbReference>
<dbReference type="FunFam" id="3.40.50.150:FF:000010">
    <property type="entry name" value="Protein-L-isoaspartate O-methyltransferase"/>
    <property type="match status" value="1"/>
</dbReference>
<dbReference type="CDD" id="cd02440">
    <property type="entry name" value="AdoMet_MTases"/>
    <property type="match status" value="1"/>
</dbReference>
<comment type="subcellular location">
    <subcellularLocation>
        <location evidence="1 7">Cytoplasm</location>
    </subcellularLocation>
</comment>
<dbReference type="GO" id="GO:0004719">
    <property type="term" value="F:protein-L-isoaspartate (D-aspartate) O-methyltransferase activity"/>
    <property type="evidence" value="ECO:0007669"/>
    <property type="project" value="UniProtKB-UniRule"/>
</dbReference>
<dbReference type="InterPro" id="IPR000682">
    <property type="entry name" value="PCMT"/>
</dbReference>
<evidence type="ECO:0000256" key="6">
    <source>
        <dbReference type="ARBA" id="ARBA00022691"/>
    </source>
</evidence>
<dbReference type="OrthoDB" id="9772751at2"/>
<accession>A0A5C6BUN5</accession>
<reference evidence="8 9" key="1">
    <citation type="submission" date="2019-02" db="EMBL/GenBank/DDBJ databases">
        <title>Deep-cultivation of Planctomycetes and their phenomic and genomic characterization uncovers novel biology.</title>
        <authorList>
            <person name="Wiegand S."/>
            <person name="Jogler M."/>
            <person name="Boedeker C."/>
            <person name="Pinto D."/>
            <person name="Vollmers J."/>
            <person name="Rivas-Marin E."/>
            <person name="Kohn T."/>
            <person name="Peeters S.H."/>
            <person name="Heuer A."/>
            <person name="Rast P."/>
            <person name="Oberbeckmann S."/>
            <person name="Bunk B."/>
            <person name="Jeske O."/>
            <person name="Meyerdierks A."/>
            <person name="Storesund J.E."/>
            <person name="Kallscheuer N."/>
            <person name="Luecker S."/>
            <person name="Lage O.M."/>
            <person name="Pohl T."/>
            <person name="Merkel B.J."/>
            <person name="Hornburger P."/>
            <person name="Mueller R.-W."/>
            <person name="Bruemmer F."/>
            <person name="Labrenz M."/>
            <person name="Spormann A.M."/>
            <person name="Op Den Camp H."/>
            <person name="Overmann J."/>
            <person name="Amann R."/>
            <person name="Jetten M.S.M."/>
            <person name="Mascher T."/>
            <person name="Medema M.H."/>
            <person name="Devos D.P."/>
            <person name="Kaster A.-K."/>
            <person name="Ovreas L."/>
            <person name="Rohde M."/>
            <person name="Galperin M.Y."/>
            <person name="Jogler C."/>
        </authorList>
    </citation>
    <scope>NUCLEOTIDE SEQUENCE [LARGE SCALE GENOMIC DNA]</scope>
    <source>
        <strain evidence="8 9">CA54</strain>
    </source>
</reference>
<name>A0A5C6BUN5_9PLAN</name>
<evidence type="ECO:0000256" key="1">
    <source>
        <dbReference type="ARBA" id="ARBA00004496"/>
    </source>
</evidence>
<dbReference type="Gene3D" id="3.40.50.150">
    <property type="entry name" value="Vaccinia Virus protein VP39"/>
    <property type="match status" value="1"/>
</dbReference>
<evidence type="ECO:0000256" key="5">
    <source>
        <dbReference type="ARBA" id="ARBA00022679"/>
    </source>
</evidence>
<sequence length="225" mass="24433">MNLESSRQALITTLKRDGISSQAVLEAIAETPRERFMPETVRNKAYENIALPIGDGQTISQPYIVALMTQALELTGREKVLEIGTGSGYQAAILAQLCREVVTIERIANLSRHAQVVLDSLGYDNIEYHVADGTLGYPDAGPYDGILVTATAPKLPQALCEQLTLGGRMVIPLGEEKVQELKLITRGTEGLRVKKLCNVRFVPLIGEQGWDDGESPGESPGESED</sequence>
<comment type="catalytic activity">
    <reaction evidence="7">
        <text>[protein]-L-isoaspartate + S-adenosyl-L-methionine = [protein]-L-isoaspartate alpha-methyl ester + S-adenosyl-L-homocysteine</text>
        <dbReference type="Rhea" id="RHEA:12705"/>
        <dbReference type="Rhea" id="RHEA-COMP:12143"/>
        <dbReference type="Rhea" id="RHEA-COMP:12144"/>
        <dbReference type="ChEBI" id="CHEBI:57856"/>
        <dbReference type="ChEBI" id="CHEBI:59789"/>
        <dbReference type="ChEBI" id="CHEBI:90596"/>
        <dbReference type="ChEBI" id="CHEBI:90598"/>
        <dbReference type="EC" id="2.1.1.77"/>
    </reaction>
</comment>
<evidence type="ECO:0000256" key="4">
    <source>
        <dbReference type="ARBA" id="ARBA00022603"/>
    </source>
</evidence>
<gene>
    <name evidence="8" type="primary">pcm_2</name>
    <name evidence="7" type="synonym">pcm</name>
    <name evidence="8" type="ORF">CA54_37960</name>
</gene>
<dbReference type="InterPro" id="IPR029063">
    <property type="entry name" value="SAM-dependent_MTases_sf"/>
</dbReference>
<keyword evidence="3 7" id="KW-0963">Cytoplasm</keyword>
<dbReference type="HAMAP" id="MF_00090">
    <property type="entry name" value="PIMT"/>
    <property type="match status" value="1"/>
</dbReference>
<dbReference type="AlphaFoldDB" id="A0A5C6BUN5"/>
<dbReference type="Proteomes" id="UP000320735">
    <property type="component" value="Unassembled WGS sequence"/>
</dbReference>
<dbReference type="SUPFAM" id="SSF53335">
    <property type="entry name" value="S-adenosyl-L-methionine-dependent methyltransferases"/>
    <property type="match status" value="1"/>
</dbReference>
<dbReference type="GO" id="GO:0032259">
    <property type="term" value="P:methylation"/>
    <property type="evidence" value="ECO:0007669"/>
    <property type="project" value="UniProtKB-KW"/>
</dbReference>
<feature type="active site" evidence="7">
    <location>
        <position position="60"/>
    </location>
</feature>
<dbReference type="PROSITE" id="PS01279">
    <property type="entry name" value="PCMT"/>
    <property type="match status" value="1"/>
</dbReference>
<organism evidence="8 9">
    <name type="scientific">Symmachiella macrocystis</name>
    <dbReference type="NCBI Taxonomy" id="2527985"/>
    <lineage>
        <taxon>Bacteria</taxon>
        <taxon>Pseudomonadati</taxon>
        <taxon>Planctomycetota</taxon>
        <taxon>Planctomycetia</taxon>
        <taxon>Planctomycetales</taxon>
        <taxon>Planctomycetaceae</taxon>
        <taxon>Symmachiella</taxon>
    </lineage>
</organism>
<evidence type="ECO:0000256" key="2">
    <source>
        <dbReference type="ARBA" id="ARBA00005369"/>
    </source>
</evidence>
<dbReference type="NCBIfam" id="NF001453">
    <property type="entry name" value="PRK00312.1"/>
    <property type="match status" value="1"/>
</dbReference>
<proteinExistence type="inferred from homology"/>
<keyword evidence="6 7" id="KW-0949">S-adenosyl-L-methionine</keyword>
<keyword evidence="5 7" id="KW-0808">Transferase</keyword>
<evidence type="ECO:0000313" key="9">
    <source>
        <dbReference type="Proteomes" id="UP000320735"/>
    </source>
</evidence>
<comment type="caution">
    <text evidence="8">The sequence shown here is derived from an EMBL/GenBank/DDBJ whole genome shotgun (WGS) entry which is preliminary data.</text>
</comment>
<dbReference type="GO" id="GO:0005737">
    <property type="term" value="C:cytoplasm"/>
    <property type="evidence" value="ECO:0007669"/>
    <property type="project" value="UniProtKB-SubCell"/>
</dbReference>